<name>A0A031JVH0_9SPHN</name>
<dbReference type="GO" id="GO:0045436">
    <property type="term" value="F:lycopene beta cyclase activity"/>
    <property type="evidence" value="ECO:0007669"/>
    <property type="project" value="InterPro"/>
</dbReference>
<dbReference type="AlphaFoldDB" id="A0A031JVH0"/>
<dbReference type="Pfam" id="PF05834">
    <property type="entry name" value="Lycopene_cycl"/>
    <property type="match status" value="1"/>
</dbReference>
<dbReference type="InterPro" id="IPR010108">
    <property type="entry name" value="Lycopene_cyclase_b/e"/>
</dbReference>
<protein>
    <submittedName>
        <fullName evidence="2">Lycopene beta cyclase</fullName>
    </submittedName>
</protein>
<dbReference type="EMBL" id="JFYZ01000017">
    <property type="protein sequence ID" value="EZP80347.1"/>
    <property type="molecule type" value="Genomic_DNA"/>
</dbReference>
<comment type="caution">
    <text evidence="2">The sequence shown here is derived from an EMBL/GenBank/DDBJ whole genome shotgun (WGS) entry which is preliminary data.</text>
</comment>
<dbReference type="InterPro" id="IPR008461">
    <property type="entry name" value="CrtY"/>
</dbReference>
<evidence type="ECO:0000256" key="1">
    <source>
        <dbReference type="ARBA" id="ARBA00006599"/>
    </source>
</evidence>
<dbReference type="PATRIC" id="fig|158500.4.peg.3502"/>
<dbReference type="RefSeq" id="WP_008829802.1">
    <property type="nucleotide sequence ID" value="NZ_CP128492.1"/>
</dbReference>
<dbReference type="eggNOG" id="COG0654">
    <property type="taxonomic scope" value="Bacteria"/>
</dbReference>
<dbReference type="SUPFAM" id="SSF51905">
    <property type="entry name" value="FAD/NAD(P)-binding domain"/>
    <property type="match status" value="1"/>
</dbReference>
<dbReference type="GO" id="GO:0016117">
    <property type="term" value="P:carotenoid biosynthetic process"/>
    <property type="evidence" value="ECO:0007669"/>
    <property type="project" value="InterPro"/>
</dbReference>
<organism evidence="2 3">
    <name type="scientific">Novosphingobium resinovorum</name>
    <dbReference type="NCBI Taxonomy" id="158500"/>
    <lineage>
        <taxon>Bacteria</taxon>
        <taxon>Pseudomonadati</taxon>
        <taxon>Pseudomonadota</taxon>
        <taxon>Alphaproteobacteria</taxon>
        <taxon>Sphingomonadales</taxon>
        <taxon>Sphingomonadaceae</taxon>
        <taxon>Novosphingobium</taxon>
    </lineage>
</organism>
<dbReference type="STRING" id="158500.BES08_09465"/>
<proteinExistence type="inferred from homology"/>
<evidence type="ECO:0000313" key="3">
    <source>
        <dbReference type="Proteomes" id="UP000024329"/>
    </source>
</evidence>
<dbReference type="NCBIfam" id="TIGR01790">
    <property type="entry name" value="carotene-cycl"/>
    <property type="match status" value="1"/>
</dbReference>
<dbReference type="NCBIfam" id="TIGR01789">
    <property type="entry name" value="lycopene_cycl"/>
    <property type="match status" value="1"/>
</dbReference>
<dbReference type="GO" id="GO:0016705">
    <property type="term" value="F:oxidoreductase activity, acting on paired donors, with incorporation or reduction of molecular oxygen"/>
    <property type="evidence" value="ECO:0007669"/>
    <property type="project" value="InterPro"/>
</dbReference>
<reference evidence="2 3" key="1">
    <citation type="submission" date="2014-03" db="EMBL/GenBank/DDBJ databases">
        <title>Whole genome sequence of Novosphingobium resinovorum KF1.</title>
        <authorList>
            <person name="Gan H.M."/>
            <person name="Gan H.Y."/>
            <person name="Chew T.H."/>
            <person name="Savka M.A."/>
        </authorList>
    </citation>
    <scope>NUCLEOTIDE SEQUENCE [LARGE SCALE GENOMIC DNA]</scope>
    <source>
        <strain evidence="2 3">KF1</strain>
    </source>
</reference>
<accession>A0A031JVH0</accession>
<gene>
    <name evidence="2" type="ORF">BV97_03434</name>
</gene>
<dbReference type="InterPro" id="IPR036188">
    <property type="entry name" value="FAD/NAD-bd_sf"/>
</dbReference>
<comment type="similarity">
    <text evidence="1">Belongs to the lycopene cyclase family.</text>
</comment>
<dbReference type="Gene3D" id="3.50.50.60">
    <property type="entry name" value="FAD/NAD(P)-binding domain"/>
    <property type="match status" value="1"/>
</dbReference>
<sequence>MQQKSADPAFCDLAILGGGLAGGLIALAFAARRPDLRVAIFERDQRLGGEHVWSFFASDLPEGGEALLDPIVVARWDDYEVRFPGTRRHLTTPYRSATGTKLDAAVRAALPADAIVTGFEVGHADATSVTLSDGRRFATGAVIDARGSRGLPHMAGGWQKFVGLSLRLASPHGLARPVVMDATVAQIDGYRFVYCLPFSDTEVFVEDTYYSDTSDLDLPALRTRIADYARAQGWQVESVAYEETGVLPVIAEGDFEAFWRAGSPLPRAGTRAALCHPLTSYSIPDATRFALYLTSLDNLSGSALLRTSHDRAAQHWRQGRFYRMLSKMLFGAAHGPDRWRMLARFYTLPEGLIERFYAGRSTPLDMARVLAGKPPVPVGAALASLTGRGRPLADLGAVS</sequence>
<evidence type="ECO:0000313" key="2">
    <source>
        <dbReference type="EMBL" id="EZP80347.1"/>
    </source>
</evidence>
<dbReference type="Proteomes" id="UP000024329">
    <property type="component" value="Unassembled WGS sequence"/>
</dbReference>